<dbReference type="EMBL" id="CAJVQB010098116">
    <property type="protein sequence ID" value="CAG8849825.1"/>
    <property type="molecule type" value="Genomic_DNA"/>
</dbReference>
<protein>
    <submittedName>
        <fullName evidence="2">34035_t:CDS:1</fullName>
    </submittedName>
</protein>
<dbReference type="Proteomes" id="UP000789901">
    <property type="component" value="Unassembled WGS sequence"/>
</dbReference>
<keyword evidence="3" id="KW-1185">Reference proteome</keyword>
<accession>A0ABN7X858</accession>
<feature type="non-terminal residue" evidence="2">
    <location>
        <position position="367"/>
    </location>
</feature>
<comment type="caution">
    <text evidence="2">The sequence shown here is derived from an EMBL/GenBank/DDBJ whole genome shotgun (WGS) entry which is preliminary data.</text>
</comment>
<evidence type="ECO:0000313" key="3">
    <source>
        <dbReference type="Proteomes" id="UP000789901"/>
    </source>
</evidence>
<name>A0ABN7X858_GIGMA</name>
<evidence type="ECO:0000256" key="1">
    <source>
        <dbReference type="SAM" id="MobiDB-lite"/>
    </source>
</evidence>
<organism evidence="2 3">
    <name type="scientific">Gigaspora margarita</name>
    <dbReference type="NCBI Taxonomy" id="4874"/>
    <lineage>
        <taxon>Eukaryota</taxon>
        <taxon>Fungi</taxon>
        <taxon>Fungi incertae sedis</taxon>
        <taxon>Mucoromycota</taxon>
        <taxon>Glomeromycotina</taxon>
        <taxon>Glomeromycetes</taxon>
        <taxon>Diversisporales</taxon>
        <taxon>Gigasporaceae</taxon>
        <taxon>Gigaspora</taxon>
    </lineage>
</organism>
<sequence length="367" mass="42696">MFALRNRLKKSTLQQSYNIRLRAKKTYLDNYNVPEFYNLDYNINDLNYTNPQDDNGLNHNDQQLNNSILRSNHDQIYSDDQQFGGHNTDLELSQEFEFDDLNYDNSEDAYSKNEFNTDVDCSSDNESEPISTNIDDLPKTFDGIKCNLTTAAYQDLIQILLHPNFEKNHLTINLQKLKKQREHLPLMKIQSHMVPISAKNTPSTTKNFTRVYFFSLIKHLQRILKNPSLSSQLYFGPGVFSKSCEELWEGDLWAESPLFGQPNLITTQGSFNCGNFVRYKSVSETIEVGRIRSFVIINKQMAVRIQRLLSYEQISQYLSSKQHISHSPQERYLVEEFDSFIIDPSSLICHINVWLQDQPALPISDFF</sequence>
<gene>
    <name evidence="2" type="ORF">GMARGA_LOCUS39903</name>
</gene>
<proteinExistence type="predicted"/>
<evidence type="ECO:0000313" key="2">
    <source>
        <dbReference type="EMBL" id="CAG8849825.1"/>
    </source>
</evidence>
<feature type="region of interest" description="Disordered" evidence="1">
    <location>
        <begin position="115"/>
        <end position="134"/>
    </location>
</feature>
<reference evidence="2 3" key="1">
    <citation type="submission" date="2021-06" db="EMBL/GenBank/DDBJ databases">
        <authorList>
            <person name="Kallberg Y."/>
            <person name="Tangrot J."/>
            <person name="Rosling A."/>
        </authorList>
    </citation>
    <scope>NUCLEOTIDE SEQUENCE [LARGE SCALE GENOMIC DNA]</scope>
    <source>
        <strain evidence="2 3">120-4 pot B 10/14</strain>
    </source>
</reference>